<protein>
    <recommendedName>
        <fullName evidence="4">DUF3784 domain-containing protein</fullName>
    </recommendedName>
</protein>
<keyword evidence="1" id="KW-0472">Membrane</keyword>
<comment type="caution">
    <text evidence="2">The sequence shown here is derived from an EMBL/GenBank/DDBJ whole genome shotgun (WGS) entry which is preliminary data.</text>
</comment>
<proteinExistence type="predicted"/>
<dbReference type="AlphaFoldDB" id="A0A0A3IJY2"/>
<dbReference type="EMBL" id="JPVP01000055">
    <property type="protein sequence ID" value="KGR85059.1"/>
    <property type="molecule type" value="Genomic_DNA"/>
</dbReference>
<feature type="transmembrane region" description="Helical" evidence="1">
    <location>
        <begin position="6"/>
        <end position="22"/>
    </location>
</feature>
<reference evidence="2 3" key="1">
    <citation type="submission" date="2014-02" db="EMBL/GenBank/DDBJ databases">
        <title>Draft genome sequence of Lysinibacillus odysseyi NBRC 100172.</title>
        <authorList>
            <person name="Zhang F."/>
            <person name="Wang G."/>
            <person name="Zhang L."/>
        </authorList>
    </citation>
    <scope>NUCLEOTIDE SEQUENCE [LARGE SCALE GENOMIC DNA]</scope>
    <source>
        <strain evidence="2 3">NBRC 100172</strain>
    </source>
</reference>
<feature type="transmembrane region" description="Helical" evidence="1">
    <location>
        <begin position="72"/>
        <end position="91"/>
    </location>
</feature>
<evidence type="ECO:0000313" key="2">
    <source>
        <dbReference type="EMBL" id="KGR85059.1"/>
    </source>
</evidence>
<feature type="transmembrane region" description="Helical" evidence="1">
    <location>
        <begin position="43"/>
        <end position="66"/>
    </location>
</feature>
<name>A0A0A3IJY2_9BACI</name>
<dbReference type="RefSeq" id="WP_036154643.1">
    <property type="nucleotide sequence ID" value="NZ_AVCX01000006.1"/>
</dbReference>
<keyword evidence="1" id="KW-0812">Transmembrane</keyword>
<keyword evidence="3" id="KW-1185">Reference proteome</keyword>
<evidence type="ECO:0000313" key="3">
    <source>
        <dbReference type="Proteomes" id="UP000030437"/>
    </source>
</evidence>
<gene>
    <name evidence="2" type="ORF">CD32_11475</name>
</gene>
<organism evidence="2 3">
    <name type="scientific">Lysinibacillus odysseyi 34hs-1 = NBRC 100172</name>
    <dbReference type="NCBI Taxonomy" id="1220589"/>
    <lineage>
        <taxon>Bacteria</taxon>
        <taxon>Bacillati</taxon>
        <taxon>Bacillota</taxon>
        <taxon>Bacilli</taxon>
        <taxon>Bacillales</taxon>
        <taxon>Bacillaceae</taxon>
        <taxon>Lysinibacillus</taxon>
    </lineage>
</organism>
<evidence type="ECO:0000256" key="1">
    <source>
        <dbReference type="SAM" id="Phobius"/>
    </source>
</evidence>
<evidence type="ECO:0008006" key="4">
    <source>
        <dbReference type="Google" id="ProtNLM"/>
    </source>
</evidence>
<keyword evidence="1" id="KW-1133">Transmembrane helix</keyword>
<sequence length="100" mass="10641">MGSTGVSVIVIILSFAGLGILFRSGKGLGLLGIENEEKKHKAAVGKFAGNLMFALSGAACMWLLYLLTDLKWALYAGSGLFLCLTVLSMVYKPVRTNSPE</sequence>
<dbReference type="Proteomes" id="UP000030437">
    <property type="component" value="Unassembled WGS sequence"/>
</dbReference>
<accession>A0A0A3IJY2</accession>
<dbReference type="STRING" id="1220589.CD32_11475"/>